<proteinExistence type="predicted"/>
<dbReference type="EMBL" id="CP046883">
    <property type="protein sequence ID" value="QNH96545.1"/>
    <property type="molecule type" value="Genomic_DNA"/>
</dbReference>
<dbReference type="Proteomes" id="UP000515275">
    <property type="component" value="Chromosome"/>
</dbReference>
<gene>
    <name evidence="1" type="ORF">GP473_07640</name>
</gene>
<name>A0A7G7YPX5_9CORY</name>
<dbReference type="RefSeq" id="WP_185770298.1">
    <property type="nucleotide sequence ID" value="NZ_CP046883.1"/>
</dbReference>
<dbReference type="KEGG" id="cans:GP473_07640"/>
<protein>
    <submittedName>
        <fullName evidence="1">Uncharacterized protein</fullName>
    </submittedName>
</protein>
<evidence type="ECO:0000313" key="2">
    <source>
        <dbReference type="Proteomes" id="UP000515275"/>
    </source>
</evidence>
<organism evidence="1 2">
    <name type="scientific">Corynebacterium anserum</name>
    <dbReference type="NCBI Taxonomy" id="2684406"/>
    <lineage>
        <taxon>Bacteria</taxon>
        <taxon>Bacillati</taxon>
        <taxon>Actinomycetota</taxon>
        <taxon>Actinomycetes</taxon>
        <taxon>Mycobacteriales</taxon>
        <taxon>Corynebacteriaceae</taxon>
        <taxon>Corynebacterium</taxon>
    </lineage>
</organism>
<accession>A0A7G7YPX5</accession>
<sequence length="100" mass="10788">MVLTTEPEQALHGAHKLQTEQSQWEEQLQALKPQVPLSAFGNGLQIKGNQLLQLVNRAHDVRVAHARRLQQAAASGAELIEAVRTADEGNAVSFNGGGNQ</sequence>
<evidence type="ECO:0000313" key="1">
    <source>
        <dbReference type="EMBL" id="QNH96545.1"/>
    </source>
</evidence>
<dbReference type="AlphaFoldDB" id="A0A7G7YPX5"/>
<keyword evidence="2" id="KW-1185">Reference proteome</keyword>
<reference evidence="1 2" key="1">
    <citation type="submission" date="2019-12" db="EMBL/GenBank/DDBJ databases">
        <title>Corynebacterium sp. nov., isolated from feces of the Anser Albifrons in China.</title>
        <authorList>
            <person name="Liu Q."/>
        </authorList>
    </citation>
    <scope>NUCLEOTIDE SEQUENCE [LARGE SCALE GENOMIC DNA]</scope>
    <source>
        <strain evidence="1 2">23H37-10</strain>
    </source>
</reference>